<name>A0A7I8XP72_BURXY</name>
<dbReference type="SMART" id="SM00645">
    <property type="entry name" value="Pept_C1"/>
    <property type="match status" value="1"/>
</dbReference>
<sequence>MSSLFSLVAIFGCVSANVFTPYLKDHLELPSGAEKLSGDALVDYINSLKTTWTATKNNRFIGLSHEQQQTFLGVLDAPKEFENLTSTHLTVNSALPAEFDVRQKWPQCAKILNDIRDQSNCGSCWAVATVSAISDRICIKSNGKLQVPISAQDLMSCCRNCGYGCNGGYPEAAWNYYHSNGIVSGGAYNTKDTCRPYPFKPCAHHVKGTAYKDCPSNIERTPACTPTCVTNYLTYNSDKHRAETSVFVFRSEQSIQQEILENGPVEAAFTVFEDFLHYEGGVYEHKAGRSKGGHAVKIIGWGVENDVKYWLVANSWNEGWGEKGTFRILRGRNHCGFESRVTSAEPRL</sequence>
<dbReference type="PANTHER" id="PTHR12411">
    <property type="entry name" value="CYSTEINE PROTEASE FAMILY C1-RELATED"/>
    <property type="match status" value="1"/>
</dbReference>
<dbReference type="FunFam" id="3.90.70.10:FF:000031">
    <property type="entry name" value="Cathepsin B"/>
    <property type="match status" value="1"/>
</dbReference>
<dbReference type="GO" id="GO:0008234">
    <property type="term" value="F:cysteine-type peptidase activity"/>
    <property type="evidence" value="ECO:0007669"/>
    <property type="project" value="UniProtKB-KW"/>
</dbReference>
<keyword evidence="5" id="KW-0788">Thiol protease</keyword>
<dbReference type="CDD" id="cd02620">
    <property type="entry name" value="Peptidase_C1A_CathepsinB"/>
    <property type="match status" value="1"/>
</dbReference>
<dbReference type="InterPro" id="IPR013128">
    <property type="entry name" value="Peptidase_C1A"/>
</dbReference>
<evidence type="ECO:0000256" key="4">
    <source>
        <dbReference type="ARBA" id="ARBA00022801"/>
    </source>
</evidence>
<dbReference type="AlphaFoldDB" id="A0A7I8XP72"/>
<evidence type="ECO:0000313" key="11">
    <source>
        <dbReference type="Proteomes" id="UP000659654"/>
    </source>
</evidence>
<keyword evidence="6" id="KW-0865">Zymogen</keyword>
<dbReference type="InterPro" id="IPR000668">
    <property type="entry name" value="Peptidase_C1A_C"/>
</dbReference>
<comment type="similarity">
    <text evidence="1">Belongs to the peptidase C1 family.</text>
</comment>
<dbReference type="InterPro" id="IPR038765">
    <property type="entry name" value="Papain-like_cys_pep_sf"/>
</dbReference>
<dbReference type="Proteomes" id="UP000582659">
    <property type="component" value="Unassembled WGS sequence"/>
</dbReference>
<gene>
    <name evidence="10" type="ORF">BXYJ_LOCUS2572</name>
</gene>
<dbReference type="PROSITE" id="PS00139">
    <property type="entry name" value="THIOL_PROTEASE_CYS"/>
    <property type="match status" value="1"/>
</dbReference>
<feature type="chain" id="PRO_5035412650" evidence="8">
    <location>
        <begin position="17"/>
        <end position="348"/>
    </location>
</feature>
<dbReference type="Proteomes" id="UP000659654">
    <property type="component" value="Unassembled WGS sequence"/>
</dbReference>
<dbReference type="EMBL" id="CAJFCV020000001">
    <property type="protein sequence ID" value="CAG9089010.1"/>
    <property type="molecule type" value="Genomic_DNA"/>
</dbReference>
<keyword evidence="3 8" id="KW-0732">Signal</keyword>
<organism evidence="10 11">
    <name type="scientific">Bursaphelenchus xylophilus</name>
    <name type="common">Pinewood nematode worm</name>
    <name type="synonym">Aphelenchoides xylophilus</name>
    <dbReference type="NCBI Taxonomy" id="6326"/>
    <lineage>
        <taxon>Eukaryota</taxon>
        <taxon>Metazoa</taxon>
        <taxon>Ecdysozoa</taxon>
        <taxon>Nematoda</taxon>
        <taxon>Chromadorea</taxon>
        <taxon>Rhabditida</taxon>
        <taxon>Tylenchina</taxon>
        <taxon>Tylenchomorpha</taxon>
        <taxon>Aphelenchoidea</taxon>
        <taxon>Aphelenchoididae</taxon>
        <taxon>Bursaphelenchus</taxon>
    </lineage>
</organism>
<dbReference type="PROSITE" id="PS00639">
    <property type="entry name" value="THIOL_PROTEASE_HIS"/>
    <property type="match status" value="1"/>
</dbReference>
<feature type="signal peptide" evidence="8">
    <location>
        <begin position="1"/>
        <end position="16"/>
    </location>
</feature>
<keyword evidence="4" id="KW-0378">Hydrolase</keyword>
<dbReference type="InterPro" id="IPR000169">
    <property type="entry name" value="Pept_cys_AS"/>
</dbReference>
<evidence type="ECO:0000256" key="6">
    <source>
        <dbReference type="ARBA" id="ARBA00023145"/>
    </source>
</evidence>
<dbReference type="EMBL" id="CAJFDI010000001">
    <property type="protein sequence ID" value="CAD5211725.1"/>
    <property type="molecule type" value="Genomic_DNA"/>
</dbReference>
<dbReference type="SMR" id="A0A7I8XP72"/>
<dbReference type="GO" id="GO:0006508">
    <property type="term" value="P:proteolysis"/>
    <property type="evidence" value="ECO:0007669"/>
    <property type="project" value="UniProtKB-KW"/>
</dbReference>
<accession>A0A7I8XP72</accession>
<proteinExistence type="inferred from homology"/>
<evidence type="ECO:0000259" key="9">
    <source>
        <dbReference type="SMART" id="SM00645"/>
    </source>
</evidence>
<dbReference type="SUPFAM" id="SSF54001">
    <property type="entry name" value="Cysteine proteinases"/>
    <property type="match status" value="1"/>
</dbReference>
<feature type="domain" description="Peptidase C1A papain C-terminal" evidence="9">
    <location>
        <begin position="95"/>
        <end position="345"/>
    </location>
</feature>
<keyword evidence="2" id="KW-0645">Protease</keyword>
<dbReference type="PRINTS" id="PR00705">
    <property type="entry name" value="PAPAIN"/>
</dbReference>
<evidence type="ECO:0000256" key="7">
    <source>
        <dbReference type="ARBA" id="ARBA00023157"/>
    </source>
</evidence>
<evidence type="ECO:0000313" key="10">
    <source>
        <dbReference type="EMBL" id="CAD5211725.1"/>
    </source>
</evidence>
<reference evidence="10" key="1">
    <citation type="submission" date="2020-09" db="EMBL/GenBank/DDBJ databases">
        <authorList>
            <person name="Kikuchi T."/>
        </authorList>
    </citation>
    <scope>NUCLEOTIDE SEQUENCE</scope>
    <source>
        <strain evidence="10">Ka4C1</strain>
    </source>
</reference>
<dbReference type="Pfam" id="PF00112">
    <property type="entry name" value="Peptidase_C1"/>
    <property type="match status" value="1"/>
</dbReference>
<evidence type="ECO:0000256" key="2">
    <source>
        <dbReference type="ARBA" id="ARBA00022670"/>
    </source>
</evidence>
<evidence type="ECO:0000256" key="3">
    <source>
        <dbReference type="ARBA" id="ARBA00022729"/>
    </source>
</evidence>
<comment type="caution">
    <text evidence="10">The sequence shown here is derived from an EMBL/GenBank/DDBJ whole genome shotgun (WGS) entry which is preliminary data.</text>
</comment>
<dbReference type="OrthoDB" id="10058785at2759"/>
<evidence type="ECO:0000256" key="5">
    <source>
        <dbReference type="ARBA" id="ARBA00022807"/>
    </source>
</evidence>
<evidence type="ECO:0000256" key="8">
    <source>
        <dbReference type="SAM" id="SignalP"/>
    </source>
</evidence>
<keyword evidence="7" id="KW-1015">Disulfide bond</keyword>
<protein>
    <submittedName>
        <fullName evidence="10">(pine wood nematode) hypothetical protein</fullName>
    </submittedName>
</protein>
<dbReference type="Gene3D" id="3.90.70.10">
    <property type="entry name" value="Cysteine proteinases"/>
    <property type="match status" value="1"/>
</dbReference>
<keyword evidence="11" id="KW-1185">Reference proteome</keyword>
<evidence type="ECO:0000256" key="1">
    <source>
        <dbReference type="ARBA" id="ARBA00008455"/>
    </source>
</evidence>
<dbReference type="InterPro" id="IPR025660">
    <property type="entry name" value="Pept_his_AS"/>
</dbReference>